<accession>A0A1L3KKK7</accession>
<reference evidence="1" key="1">
    <citation type="journal article" date="2016" name="Nature">
        <title>Redefining the invertebrate RNA virosphere.</title>
        <authorList>
            <person name="Shi M."/>
            <person name="Lin X.D."/>
            <person name="Tian J.H."/>
            <person name="Chen L.J."/>
            <person name="Chen X."/>
            <person name="Li C.X."/>
            <person name="Qin X.C."/>
            <person name="Li J."/>
            <person name="Cao J.P."/>
            <person name="Eden J.S."/>
            <person name="Buchmann J."/>
            <person name="Wang W."/>
            <person name="Xu J."/>
            <person name="Holmes E.C."/>
            <person name="Zhang Y.Z."/>
        </authorList>
    </citation>
    <scope>NUCLEOTIDE SEQUENCE</scope>
    <source>
        <strain evidence="1">BHTSS17872</strain>
    </source>
</reference>
<keyword evidence="1" id="KW-0543">Viral nucleoprotein</keyword>
<organism evidence="1">
    <name type="scientific">Beihai orthomyxo-like virus 1</name>
    <dbReference type="NCBI Taxonomy" id="1922494"/>
    <lineage>
        <taxon>Viruses</taxon>
        <taxon>Riboviria</taxon>
    </lineage>
</organism>
<dbReference type="EMBL" id="KX883848">
    <property type="protein sequence ID" value="APG77869.1"/>
    <property type="molecule type" value="Genomic_RNA"/>
</dbReference>
<sequence length="510" mass="56685">MAEGGQDIEMATAESAPKKMRVDMDGNEVTRRNRVGVTGITADSKKRAHKYVSQLYKGVEESFNVGGEEKKDVLLSVLVFKQCLSVHNAYRQKITATGSRYNKFNSSATVTFKYRTMTYSSTPTKLIEAVVKALKSAGYTWNNSQEPWLGNVQMIMALWGLFGERLTECRLGSDEMIVSKDNSGTKVRTLSEYGIAPGFRHLASGINWSLPVQAALAQSLGPLAIAIQLSNNMNVQYRRKWQAAFNRVFSHVPNFEAIGRYLAENPPQMCKAVLAELARIIAVLGGRQQERISFPPCILADLNDIEVEDMNFSGIAGQKLYNKKVAKSTYANIDKAHAGIISGILFNSCFGTAGEDFGVLSGITTHKTWYTRAECQGLFSKMKPSNEDGTLELINMPELKVFSKMSGASQTKLITTGSEPVSSKMMFSGFRVRHVSEVLLECLKGEDKFQRTGMSTGEILNGLREVREMLLEKIDNNFKAYQAGTVQWITEDGRVVDDVLREIGRNYWSN</sequence>
<name>A0A1L3KKK7_9VIRU</name>
<protein>
    <submittedName>
        <fullName evidence="1">Nucleocapsid protein</fullName>
    </submittedName>
</protein>
<proteinExistence type="predicted"/>
<dbReference type="GO" id="GO:0019013">
    <property type="term" value="C:viral nucleocapsid"/>
    <property type="evidence" value="ECO:0007669"/>
    <property type="project" value="UniProtKB-KW"/>
</dbReference>
<dbReference type="SUPFAM" id="SSF161003">
    <property type="entry name" value="flu NP-like"/>
    <property type="match status" value="1"/>
</dbReference>
<keyword evidence="1" id="KW-0946">Virion</keyword>
<evidence type="ECO:0000313" key="1">
    <source>
        <dbReference type="EMBL" id="APG77869.1"/>
    </source>
</evidence>